<proteinExistence type="predicted"/>
<evidence type="ECO:0000313" key="2">
    <source>
        <dbReference type="Proteomes" id="UP000309997"/>
    </source>
</evidence>
<reference evidence="1 2" key="1">
    <citation type="journal article" date="2024" name="Plant Biotechnol. J.">
        <title>Genome and CRISPR/Cas9 system of a widespread forest tree (Populus alba) in the world.</title>
        <authorList>
            <person name="Liu Y.J."/>
            <person name="Jiang P.F."/>
            <person name="Han X.M."/>
            <person name="Li X.Y."/>
            <person name="Wang H.M."/>
            <person name="Wang Y.J."/>
            <person name="Wang X.X."/>
            <person name="Zeng Q.Y."/>
        </authorList>
    </citation>
    <scope>NUCLEOTIDE SEQUENCE [LARGE SCALE GENOMIC DNA]</scope>
    <source>
        <strain evidence="2">cv. PAL-ZL1</strain>
    </source>
</reference>
<dbReference type="Proteomes" id="UP000309997">
    <property type="component" value="Unassembled WGS sequence"/>
</dbReference>
<protein>
    <submittedName>
        <fullName evidence="1">Uncharacterized protein</fullName>
    </submittedName>
</protein>
<name>A0ACC4D5T2_POPAL</name>
<evidence type="ECO:0000313" key="1">
    <source>
        <dbReference type="EMBL" id="KAL3612649.1"/>
    </source>
</evidence>
<dbReference type="EMBL" id="RCHU02000001">
    <property type="protein sequence ID" value="KAL3612649.1"/>
    <property type="molecule type" value="Genomic_DNA"/>
</dbReference>
<gene>
    <name evidence="1" type="ORF">D5086_003669</name>
</gene>
<accession>A0ACC4D5T2</accession>
<keyword evidence="2" id="KW-1185">Reference proteome</keyword>
<comment type="caution">
    <text evidence="1">The sequence shown here is derived from an EMBL/GenBank/DDBJ whole genome shotgun (WGS) entry which is preliminary data.</text>
</comment>
<sequence length="190" mass="21049">MIRMGKAEGVRGFIFMAYLLDLFHSGKEKDTIPSNCIPALSSALAYSRPKFNLEEFPMASHARLDSAEPVLCYDLQSISWLSMALGGIWGRLLGGHALNNLPIDKIFLRFSVLPAIQPIILRWAHIGLSLLSLLDIILVSRVNLACRISDKILVISGSALADAINQFKTKKKEASFWNPGSHRDISRCRG</sequence>
<organism evidence="1 2">
    <name type="scientific">Populus alba</name>
    <name type="common">White poplar</name>
    <dbReference type="NCBI Taxonomy" id="43335"/>
    <lineage>
        <taxon>Eukaryota</taxon>
        <taxon>Viridiplantae</taxon>
        <taxon>Streptophyta</taxon>
        <taxon>Embryophyta</taxon>
        <taxon>Tracheophyta</taxon>
        <taxon>Spermatophyta</taxon>
        <taxon>Magnoliopsida</taxon>
        <taxon>eudicotyledons</taxon>
        <taxon>Gunneridae</taxon>
        <taxon>Pentapetalae</taxon>
        <taxon>rosids</taxon>
        <taxon>fabids</taxon>
        <taxon>Malpighiales</taxon>
        <taxon>Salicaceae</taxon>
        <taxon>Saliceae</taxon>
        <taxon>Populus</taxon>
    </lineage>
</organism>